<evidence type="ECO:0000313" key="1">
    <source>
        <dbReference type="EMBL" id="KAJ6986336.1"/>
    </source>
</evidence>
<dbReference type="AlphaFoldDB" id="A0AAD6MIQ1"/>
<evidence type="ECO:0000313" key="2">
    <source>
        <dbReference type="Proteomes" id="UP001164929"/>
    </source>
</evidence>
<gene>
    <name evidence="1" type="ORF">NC653_024045</name>
</gene>
<accession>A0AAD6MIQ1</accession>
<name>A0AAD6MIQ1_9ROSI</name>
<sequence length="120" mass="14311">MPYQAYFLSESTPSHSRPDIICQLLWRRKSIMLAVISGFGIRKSTEVVFLLVLPRVEIVPKSFQCAPILLKNQRFLRSLSWFNKVLCFYLQKVMHIGEWQIKKRRDFLYALFCHQNKLFN</sequence>
<dbReference type="Proteomes" id="UP001164929">
    <property type="component" value="Chromosome 9"/>
</dbReference>
<reference evidence="1" key="1">
    <citation type="journal article" date="2023" name="Mol. Ecol. Resour.">
        <title>Chromosome-level genome assembly of a triploid poplar Populus alba 'Berolinensis'.</title>
        <authorList>
            <person name="Chen S."/>
            <person name="Yu Y."/>
            <person name="Wang X."/>
            <person name="Wang S."/>
            <person name="Zhang T."/>
            <person name="Zhou Y."/>
            <person name="He R."/>
            <person name="Meng N."/>
            <person name="Wang Y."/>
            <person name="Liu W."/>
            <person name="Liu Z."/>
            <person name="Liu J."/>
            <person name="Guo Q."/>
            <person name="Huang H."/>
            <person name="Sederoff R.R."/>
            <person name="Wang G."/>
            <person name="Qu G."/>
            <person name="Chen S."/>
        </authorList>
    </citation>
    <scope>NUCLEOTIDE SEQUENCE</scope>
    <source>
        <strain evidence="1">SC-2020</strain>
    </source>
</reference>
<protein>
    <submittedName>
        <fullName evidence="1">Uncharacterized protein</fullName>
    </submittedName>
</protein>
<keyword evidence="2" id="KW-1185">Reference proteome</keyword>
<proteinExistence type="predicted"/>
<organism evidence="1 2">
    <name type="scientific">Populus alba x Populus x berolinensis</name>
    <dbReference type="NCBI Taxonomy" id="444605"/>
    <lineage>
        <taxon>Eukaryota</taxon>
        <taxon>Viridiplantae</taxon>
        <taxon>Streptophyta</taxon>
        <taxon>Embryophyta</taxon>
        <taxon>Tracheophyta</taxon>
        <taxon>Spermatophyta</taxon>
        <taxon>Magnoliopsida</taxon>
        <taxon>eudicotyledons</taxon>
        <taxon>Gunneridae</taxon>
        <taxon>Pentapetalae</taxon>
        <taxon>rosids</taxon>
        <taxon>fabids</taxon>
        <taxon>Malpighiales</taxon>
        <taxon>Salicaceae</taxon>
        <taxon>Saliceae</taxon>
        <taxon>Populus</taxon>
    </lineage>
</organism>
<comment type="caution">
    <text evidence="1">The sequence shown here is derived from an EMBL/GenBank/DDBJ whole genome shotgun (WGS) entry which is preliminary data.</text>
</comment>
<dbReference type="EMBL" id="JAQIZT010000009">
    <property type="protein sequence ID" value="KAJ6986336.1"/>
    <property type="molecule type" value="Genomic_DNA"/>
</dbReference>